<name>A0A2D4P858_MICSU</name>
<reference evidence="2" key="2">
    <citation type="submission" date="2017-11" db="EMBL/GenBank/DDBJ databases">
        <title>Coralsnake Venomics: Analyses of Venom Gland Transcriptomes and Proteomes of Six Brazilian Taxa.</title>
        <authorList>
            <person name="Aird S.D."/>
            <person name="Jorge da Silva N."/>
            <person name="Qiu L."/>
            <person name="Villar-Briones A."/>
            <person name="Aparecida-Saddi V."/>
            <person name="Campos-Telles M.P."/>
            <person name="Grau M."/>
            <person name="Mikheyev A.S."/>
        </authorList>
    </citation>
    <scope>NUCLEOTIDE SEQUENCE</scope>
    <source>
        <tissue evidence="2">Venom_gland</tissue>
    </source>
</reference>
<feature type="region of interest" description="Disordered" evidence="1">
    <location>
        <begin position="1"/>
        <end position="107"/>
    </location>
</feature>
<sequence length="107" mass="11799">MVSTIITTTMNTRRRRRSTSISTSISTSMTTRRKRRSLSLSPTAQPVGGPFTPPPYQTDAKDPGMERALVGLRDQNQDATGVQNLDKIPSCSSVGHRRDHTQTEGKK</sequence>
<dbReference type="EMBL" id="IACN01052955">
    <property type="protein sequence ID" value="LAB54171.1"/>
    <property type="molecule type" value="Transcribed_RNA"/>
</dbReference>
<protein>
    <submittedName>
        <fullName evidence="2">Uncharacterized protein</fullName>
    </submittedName>
</protein>
<accession>A0A2D4P858</accession>
<evidence type="ECO:0000256" key="1">
    <source>
        <dbReference type="SAM" id="MobiDB-lite"/>
    </source>
</evidence>
<proteinExistence type="predicted"/>
<evidence type="ECO:0000313" key="2">
    <source>
        <dbReference type="EMBL" id="LAB54171.1"/>
    </source>
</evidence>
<organism evidence="2">
    <name type="scientific">Micrurus surinamensis</name>
    <name type="common">Surinam coral snake</name>
    <dbReference type="NCBI Taxonomy" id="129470"/>
    <lineage>
        <taxon>Eukaryota</taxon>
        <taxon>Metazoa</taxon>
        <taxon>Chordata</taxon>
        <taxon>Craniata</taxon>
        <taxon>Vertebrata</taxon>
        <taxon>Euteleostomi</taxon>
        <taxon>Lepidosauria</taxon>
        <taxon>Squamata</taxon>
        <taxon>Bifurcata</taxon>
        <taxon>Unidentata</taxon>
        <taxon>Episquamata</taxon>
        <taxon>Toxicofera</taxon>
        <taxon>Serpentes</taxon>
        <taxon>Colubroidea</taxon>
        <taxon>Elapidae</taxon>
        <taxon>Elapinae</taxon>
        <taxon>Micrurus</taxon>
    </lineage>
</organism>
<dbReference type="AlphaFoldDB" id="A0A2D4P858"/>
<reference evidence="2" key="1">
    <citation type="submission" date="2017-07" db="EMBL/GenBank/DDBJ databases">
        <authorList>
            <person name="Mikheyev A."/>
            <person name="Grau M."/>
        </authorList>
    </citation>
    <scope>NUCLEOTIDE SEQUENCE</scope>
    <source>
        <tissue evidence="2">Venom_gland</tissue>
    </source>
</reference>
<feature type="compositionally biased region" description="Low complexity" evidence="1">
    <location>
        <begin position="19"/>
        <end position="30"/>
    </location>
</feature>
<feature type="compositionally biased region" description="Low complexity" evidence="1">
    <location>
        <begin position="1"/>
        <end position="11"/>
    </location>
</feature>